<dbReference type="Gene3D" id="3.10.450.50">
    <property type="match status" value="1"/>
</dbReference>
<keyword evidence="3" id="KW-1185">Reference proteome</keyword>
<sequence length="133" mass="14993">MSASVIETWHHLVRTGDVAGLRELVDEDAVMHSPVVHTPQRGRKLTVMYLAAAFQVFRNPTFRYVREIVGARDAMLEFETEIDGILVNGVDIIRWNDANRIVDFKVMLRPLKGVNIIHQKMGEMLAAAQKPAA</sequence>
<proteinExistence type="predicted"/>
<dbReference type="SUPFAM" id="SSF54427">
    <property type="entry name" value="NTF2-like"/>
    <property type="match status" value="1"/>
</dbReference>
<dbReference type="Pfam" id="PF12680">
    <property type="entry name" value="SnoaL_2"/>
    <property type="match status" value="1"/>
</dbReference>
<gene>
    <name evidence="2" type="ORF">LPC04_09825</name>
</gene>
<organism evidence="2 3">
    <name type="scientific">Scleromatobacter humisilvae</name>
    <dbReference type="NCBI Taxonomy" id="2897159"/>
    <lineage>
        <taxon>Bacteria</taxon>
        <taxon>Pseudomonadati</taxon>
        <taxon>Pseudomonadota</taxon>
        <taxon>Betaproteobacteria</taxon>
        <taxon>Burkholderiales</taxon>
        <taxon>Sphaerotilaceae</taxon>
        <taxon>Scleromatobacter</taxon>
    </lineage>
</organism>
<comment type="caution">
    <text evidence="2">The sequence shown here is derived from an EMBL/GenBank/DDBJ whole genome shotgun (WGS) entry which is preliminary data.</text>
</comment>
<dbReference type="RefSeq" id="WP_275682038.1">
    <property type="nucleotide sequence ID" value="NZ_JAJLJH010000002.1"/>
</dbReference>
<protein>
    <submittedName>
        <fullName evidence="2">Nuclear transport factor 2 family protein</fullName>
    </submittedName>
</protein>
<feature type="domain" description="SnoaL-like" evidence="1">
    <location>
        <begin position="7"/>
        <end position="103"/>
    </location>
</feature>
<accession>A0A9X1YJG9</accession>
<dbReference type="AlphaFoldDB" id="A0A9X1YJG9"/>
<dbReference type="InterPro" id="IPR032710">
    <property type="entry name" value="NTF2-like_dom_sf"/>
</dbReference>
<dbReference type="InterPro" id="IPR037401">
    <property type="entry name" value="SnoaL-like"/>
</dbReference>
<dbReference type="EMBL" id="JAJLJH010000002">
    <property type="protein sequence ID" value="MCK9686005.1"/>
    <property type="molecule type" value="Genomic_DNA"/>
</dbReference>
<evidence type="ECO:0000313" key="2">
    <source>
        <dbReference type="EMBL" id="MCK9686005.1"/>
    </source>
</evidence>
<evidence type="ECO:0000313" key="3">
    <source>
        <dbReference type="Proteomes" id="UP001139353"/>
    </source>
</evidence>
<dbReference type="Proteomes" id="UP001139353">
    <property type="component" value="Unassembled WGS sequence"/>
</dbReference>
<reference evidence="2" key="1">
    <citation type="submission" date="2021-11" db="EMBL/GenBank/DDBJ databases">
        <title>BS-T2-15 a new species belonging to the Comamonadaceae family isolated from the soil of a French oak forest.</title>
        <authorList>
            <person name="Mieszkin S."/>
            <person name="Alain K."/>
        </authorList>
    </citation>
    <scope>NUCLEOTIDE SEQUENCE</scope>
    <source>
        <strain evidence="2">BS-T2-15</strain>
    </source>
</reference>
<name>A0A9X1YJG9_9BURK</name>
<evidence type="ECO:0000259" key="1">
    <source>
        <dbReference type="Pfam" id="PF12680"/>
    </source>
</evidence>